<evidence type="ECO:0000313" key="3">
    <source>
        <dbReference type="Proteomes" id="UP000242501"/>
    </source>
</evidence>
<dbReference type="EMBL" id="FMYL01000003">
    <property type="protein sequence ID" value="SDB87051.1"/>
    <property type="molecule type" value="Genomic_DNA"/>
</dbReference>
<feature type="region of interest" description="Disordered" evidence="1">
    <location>
        <begin position="1"/>
        <end position="24"/>
    </location>
</feature>
<accession>A0A1G6GYL3</accession>
<name>A0A1G6GYL3_9GAMM</name>
<dbReference type="OrthoDB" id="8613896at2"/>
<dbReference type="AlphaFoldDB" id="A0A1G6GYL3"/>
<reference evidence="3" key="1">
    <citation type="submission" date="2016-09" db="EMBL/GenBank/DDBJ databases">
        <authorList>
            <person name="Varghese N."/>
            <person name="Submissions S."/>
        </authorList>
    </citation>
    <scope>NUCLEOTIDE SEQUENCE [LARGE SCALE GENOMIC DNA]</scope>
    <source>
        <strain evidence="3">ANC 4422</strain>
    </source>
</reference>
<protein>
    <submittedName>
        <fullName evidence="2">Uncharacterized protein</fullName>
    </submittedName>
</protein>
<evidence type="ECO:0000313" key="2">
    <source>
        <dbReference type="EMBL" id="SDB87051.1"/>
    </source>
</evidence>
<dbReference type="STRING" id="1219383.SAMN05421733_10333"/>
<organism evidence="2 3">
    <name type="scientific">Acinetobacter boissieri</name>
    <dbReference type="NCBI Taxonomy" id="1219383"/>
    <lineage>
        <taxon>Bacteria</taxon>
        <taxon>Pseudomonadati</taxon>
        <taxon>Pseudomonadota</taxon>
        <taxon>Gammaproteobacteria</taxon>
        <taxon>Moraxellales</taxon>
        <taxon>Moraxellaceae</taxon>
        <taxon>Acinetobacter</taxon>
    </lineage>
</organism>
<dbReference type="Proteomes" id="UP000242501">
    <property type="component" value="Unassembled WGS sequence"/>
</dbReference>
<dbReference type="RefSeq" id="WP_092747004.1">
    <property type="nucleotide sequence ID" value="NZ_FMYL01000003.1"/>
</dbReference>
<sequence>MSDQLLATAAADNQQSHQQQKNNTSVVYTSISPHKLVTFTLLDDKEKTTSTAVSALFVEGEMALESQWQTPFENSNPEHKLPTLMAGLQSGQLMETLGSVAGGVLGNAAGSAVSAVTDPILGTLQKLADSAKGRTNLTKVNTEQIFLSTQSVRLTMTVFLIAIEDAVSEVEEIIQTLQAWCLPQELYAGTLVQGMSDSKLDNKLFPSSIPPFISLTLHGKTYTPFILESVSTPLGGAIDKNGNRLNATLSLNLVSKTAWDAKDISKLYGGSK</sequence>
<keyword evidence="3" id="KW-1185">Reference proteome</keyword>
<proteinExistence type="predicted"/>
<evidence type="ECO:0000256" key="1">
    <source>
        <dbReference type="SAM" id="MobiDB-lite"/>
    </source>
</evidence>
<gene>
    <name evidence="2" type="ORF">SAMN05421733_10333</name>
</gene>